<evidence type="ECO:0000256" key="1">
    <source>
        <dbReference type="SAM" id="SignalP"/>
    </source>
</evidence>
<evidence type="ECO:0000313" key="2">
    <source>
        <dbReference type="EMBL" id="MCK0530698.1"/>
    </source>
</evidence>
<keyword evidence="1" id="KW-0732">Signal</keyword>
<feature type="chain" id="PRO_5046702225" evidence="1">
    <location>
        <begin position="20"/>
        <end position="189"/>
    </location>
</feature>
<keyword evidence="3" id="KW-1185">Reference proteome</keyword>
<proteinExistence type="predicted"/>
<sequence length="189" mass="18942">MLRAALTAFLLCANVTAAAQHAVTTAPPPAPAIVPPPPRWVQGTDVELMVVREVNSRSAKAGDRFRLRVNAPVLLDGATVIPIGSSAWGEVISAKGTGAAGGKGQLSLRLLHVDTAWGPVRLTGTKGAEGDANTGGVILGVLGFGLLGLLNKGGNASFKAGDIIHASIADGELPAVAPLEVSAAAPLAP</sequence>
<dbReference type="EMBL" id="JALKHS010000006">
    <property type="protein sequence ID" value="MCK0530698.1"/>
    <property type="molecule type" value="Genomic_DNA"/>
</dbReference>
<reference evidence="2 3" key="1">
    <citation type="submission" date="2022-04" db="EMBL/GenBank/DDBJ databases">
        <authorList>
            <person name="Huq M.A."/>
        </authorList>
    </citation>
    <scope>NUCLEOTIDE SEQUENCE [LARGE SCALE GENOMIC DNA]</scope>
    <source>
        <strain evidence="2 3">MAH-33</strain>
    </source>
</reference>
<organism evidence="2 3">
    <name type="scientific">Sphingobium agri</name>
    <dbReference type="NCBI Taxonomy" id="2933566"/>
    <lineage>
        <taxon>Bacteria</taxon>
        <taxon>Pseudomonadati</taxon>
        <taxon>Pseudomonadota</taxon>
        <taxon>Alphaproteobacteria</taxon>
        <taxon>Sphingomonadales</taxon>
        <taxon>Sphingomonadaceae</taxon>
        <taxon>Sphingobium</taxon>
    </lineage>
</organism>
<dbReference type="Proteomes" id="UP001203512">
    <property type="component" value="Unassembled WGS sequence"/>
</dbReference>
<feature type="signal peptide" evidence="1">
    <location>
        <begin position="1"/>
        <end position="19"/>
    </location>
</feature>
<accession>A0ABT0DUA2</accession>
<evidence type="ECO:0000313" key="3">
    <source>
        <dbReference type="Proteomes" id="UP001203512"/>
    </source>
</evidence>
<gene>
    <name evidence="2" type="ORF">MU848_03755</name>
</gene>
<name>A0ABT0DUA2_9SPHN</name>
<comment type="caution">
    <text evidence="2">The sequence shown here is derived from an EMBL/GenBank/DDBJ whole genome shotgun (WGS) entry which is preliminary data.</text>
</comment>
<protein>
    <submittedName>
        <fullName evidence="2">Uncharacterized protein</fullName>
    </submittedName>
</protein>